<keyword evidence="9 13" id="KW-0063">Aspartyl esterase</keyword>
<evidence type="ECO:0000256" key="9">
    <source>
        <dbReference type="ARBA" id="ARBA00023085"/>
    </source>
</evidence>
<reference evidence="15" key="1">
    <citation type="submission" date="2019-04" db="EMBL/GenBank/DDBJ databases">
        <title>Friends and foes A comparative genomics studyof 23 Aspergillus species from section Flavi.</title>
        <authorList>
            <consortium name="DOE Joint Genome Institute"/>
            <person name="Kjaerbolling I."/>
            <person name="Vesth T."/>
            <person name="Frisvad J.C."/>
            <person name="Nybo J.L."/>
            <person name="Theobald S."/>
            <person name="Kildgaard S."/>
            <person name="Isbrandt T."/>
            <person name="Kuo A."/>
            <person name="Sato A."/>
            <person name="Lyhne E.K."/>
            <person name="Kogle M.E."/>
            <person name="Wiebenga A."/>
            <person name="Kun R.S."/>
            <person name="Lubbers R.J."/>
            <person name="Makela M.R."/>
            <person name="Barry K."/>
            <person name="Chovatia M."/>
            <person name="Clum A."/>
            <person name="Daum C."/>
            <person name="Haridas S."/>
            <person name="He G."/>
            <person name="LaButti K."/>
            <person name="Lipzen A."/>
            <person name="Mondo S."/>
            <person name="Riley R."/>
            <person name="Salamov A."/>
            <person name="Simmons B.A."/>
            <person name="Magnuson J.K."/>
            <person name="Henrissat B."/>
            <person name="Mortensen U.H."/>
            <person name="Larsen T.O."/>
            <person name="Devries R.P."/>
            <person name="Grigoriev I.V."/>
            <person name="Machida M."/>
            <person name="Baker S.E."/>
            <person name="Andersen M.R."/>
        </authorList>
    </citation>
    <scope>NUCLEOTIDE SEQUENCE [LARGE SCALE GENOMIC DNA]</scope>
    <source>
        <strain evidence="15">IBT 14317</strain>
    </source>
</reference>
<feature type="active site" evidence="12">
    <location>
        <position position="186"/>
    </location>
</feature>
<keyword evidence="7 13" id="KW-0732">Signal</keyword>
<dbReference type="UniPathway" id="UPA00545">
    <property type="reaction ID" value="UER00823"/>
</dbReference>
<dbReference type="GO" id="GO:0045490">
    <property type="term" value="P:pectin catabolic process"/>
    <property type="evidence" value="ECO:0007669"/>
    <property type="project" value="UniProtKB-UniRule"/>
</dbReference>
<feature type="domain" description="Pectinesterase catalytic" evidence="14">
    <location>
        <begin position="40"/>
        <end position="309"/>
    </location>
</feature>
<dbReference type="Proteomes" id="UP000326877">
    <property type="component" value="Unassembled WGS sequence"/>
</dbReference>
<evidence type="ECO:0000256" key="2">
    <source>
        <dbReference type="ARBA" id="ARBA00004613"/>
    </source>
</evidence>
<accession>A0A5N7CP56</accession>
<dbReference type="PANTHER" id="PTHR31321:SF57">
    <property type="entry name" value="PECTINESTERASE 53-RELATED"/>
    <property type="match status" value="1"/>
</dbReference>
<dbReference type="AlphaFoldDB" id="A0A5N7CP56"/>
<dbReference type="PROSITE" id="PS00503">
    <property type="entry name" value="PECTINESTERASE_2"/>
    <property type="match status" value="1"/>
</dbReference>
<evidence type="ECO:0000256" key="4">
    <source>
        <dbReference type="ARBA" id="ARBA00008891"/>
    </source>
</evidence>
<dbReference type="InterPro" id="IPR011050">
    <property type="entry name" value="Pectin_lyase_fold/virulence"/>
</dbReference>
<dbReference type="GO" id="GO:0005576">
    <property type="term" value="C:extracellular region"/>
    <property type="evidence" value="ECO:0007669"/>
    <property type="project" value="UniProtKB-SubCell"/>
</dbReference>
<keyword evidence="10 13" id="KW-0961">Cell wall biogenesis/degradation</keyword>
<dbReference type="InterPro" id="IPR012334">
    <property type="entry name" value="Pectin_lyas_fold"/>
</dbReference>
<dbReference type="SUPFAM" id="SSF51126">
    <property type="entry name" value="Pectin lyase-like"/>
    <property type="match status" value="1"/>
</dbReference>
<dbReference type="PANTHER" id="PTHR31321">
    <property type="entry name" value="ACYL-COA THIOESTER HYDROLASE YBHC-RELATED"/>
    <property type="match status" value="1"/>
</dbReference>
<evidence type="ECO:0000256" key="12">
    <source>
        <dbReference type="PROSITE-ProRule" id="PRU10040"/>
    </source>
</evidence>
<feature type="signal peptide" evidence="13">
    <location>
        <begin position="1"/>
        <end position="19"/>
    </location>
</feature>
<dbReference type="GO" id="GO:0030599">
    <property type="term" value="F:pectinesterase activity"/>
    <property type="evidence" value="ECO:0007669"/>
    <property type="project" value="UniProtKB-UniRule"/>
</dbReference>
<evidence type="ECO:0000256" key="5">
    <source>
        <dbReference type="ARBA" id="ARBA00013229"/>
    </source>
</evidence>
<gene>
    <name evidence="15" type="ORF">BDV23DRAFT_193656</name>
</gene>
<dbReference type="GO" id="GO:0042545">
    <property type="term" value="P:cell wall modification"/>
    <property type="evidence" value="ECO:0007669"/>
    <property type="project" value="UniProtKB-UniRule"/>
</dbReference>
<dbReference type="Gene3D" id="2.160.20.10">
    <property type="entry name" value="Single-stranded right-handed beta-helix, Pectin lyase-like"/>
    <property type="match status" value="1"/>
</dbReference>
<sequence length="324" mass="34697">MYGAGLIVALLGLTLCSSASVVRRVSSRTNAPSRCLTVGKSGSYSTVGDALSALGSLTADACIYIAAGIYEEQLSIEYGGHLTLYGETSSTDTYKENTVTITHTISSPEAGSLDKSATINVKSELFSMYNINVVNGYGSGAQAVALVANADRLGFYACKFTGYQDTLYAKAGHQYYTKSRIEGAVDYIFGDASAWFEDCDIVSNGPGAITASSRETTSDTAWYAIDHCNIKAASGVELTDDIYLGRPWRALARVIYQYSVLSDIVSPKGWKPMAEGATPLYYEFNNTGDGSDTSKREYLSSIDAAVTKETVLGNDYKAWVDLSV</sequence>
<dbReference type="EC" id="3.1.1.11" evidence="5 13"/>
<evidence type="ECO:0000256" key="8">
    <source>
        <dbReference type="ARBA" id="ARBA00022801"/>
    </source>
</evidence>
<dbReference type="Pfam" id="PF01095">
    <property type="entry name" value="Pectinesterase"/>
    <property type="match status" value="1"/>
</dbReference>
<dbReference type="InterPro" id="IPR033131">
    <property type="entry name" value="Pectinesterase_Asp_AS"/>
</dbReference>
<dbReference type="EMBL" id="ML735217">
    <property type="protein sequence ID" value="KAE8395884.1"/>
    <property type="molecule type" value="Genomic_DNA"/>
</dbReference>
<evidence type="ECO:0000259" key="14">
    <source>
        <dbReference type="Pfam" id="PF01095"/>
    </source>
</evidence>
<organism evidence="15">
    <name type="scientific">Petromyces alliaceus</name>
    <name type="common">Aspergillus alliaceus</name>
    <dbReference type="NCBI Taxonomy" id="209559"/>
    <lineage>
        <taxon>Eukaryota</taxon>
        <taxon>Fungi</taxon>
        <taxon>Dikarya</taxon>
        <taxon>Ascomycota</taxon>
        <taxon>Pezizomycotina</taxon>
        <taxon>Eurotiomycetes</taxon>
        <taxon>Eurotiomycetidae</taxon>
        <taxon>Eurotiales</taxon>
        <taxon>Aspergillaceae</taxon>
        <taxon>Aspergillus</taxon>
        <taxon>Aspergillus subgen. Circumdati</taxon>
    </lineage>
</organism>
<evidence type="ECO:0000256" key="13">
    <source>
        <dbReference type="RuleBase" id="RU000589"/>
    </source>
</evidence>
<keyword evidence="6 13" id="KW-0964">Secreted</keyword>
<comment type="function">
    <text evidence="1 13">Involved in maceration and soft-rotting of plant tissue.</text>
</comment>
<evidence type="ECO:0000256" key="10">
    <source>
        <dbReference type="ARBA" id="ARBA00023316"/>
    </source>
</evidence>
<comment type="subcellular location">
    <subcellularLocation>
        <location evidence="2 13">Secreted</location>
    </subcellularLocation>
</comment>
<dbReference type="FunFam" id="2.160.20.10:FF:000014">
    <property type="entry name" value="Pectinesterase"/>
    <property type="match status" value="1"/>
</dbReference>
<evidence type="ECO:0000256" key="1">
    <source>
        <dbReference type="ARBA" id="ARBA00003252"/>
    </source>
</evidence>
<comment type="pathway">
    <text evidence="3 13">Glycan metabolism; pectin degradation; 2-dehydro-3-deoxy-D-gluconate from pectin: step 1/5.</text>
</comment>
<evidence type="ECO:0000256" key="11">
    <source>
        <dbReference type="ARBA" id="ARBA00047928"/>
    </source>
</evidence>
<evidence type="ECO:0000313" key="15">
    <source>
        <dbReference type="EMBL" id="KAE8395884.1"/>
    </source>
</evidence>
<keyword evidence="8 13" id="KW-0378">Hydrolase</keyword>
<protein>
    <recommendedName>
        <fullName evidence="5 13">Pectinesterase</fullName>
        <ecNumber evidence="5 13">3.1.1.11</ecNumber>
    </recommendedName>
</protein>
<comment type="similarity">
    <text evidence="4">Belongs to the pectinesterase family.</text>
</comment>
<comment type="catalytic activity">
    <reaction evidence="11 13">
        <text>[(1-&gt;4)-alpha-D-galacturonosyl methyl ester](n) + n H2O = [(1-&gt;4)-alpha-D-galacturonosyl](n) + n methanol + n H(+)</text>
        <dbReference type="Rhea" id="RHEA:22380"/>
        <dbReference type="Rhea" id="RHEA-COMP:14570"/>
        <dbReference type="Rhea" id="RHEA-COMP:14573"/>
        <dbReference type="ChEBI" id="CHEBI:15377"/>
        <dbReference type="ChEBI" id="CHEBI:15378"/>
        <dbReference type="ChEBI" id="CHEBI:17790"/>
        <dbReference type="ChEBI" id="CHEBI:140522"/>
        <dbReference type="ChEBI" id="CHEBI:140523"/>
        <dbReference type="EC" id="3.1.1.11"/>
    </reaction>
</comment>
<evidence type="ECO:0000256" key="3">
    <source>
        <dbReference type="ARBA" id="ARBA00005184"/>
    </source>
</evidence>
<name>A0A5N7CP56_PETAA</name>
<evidence type="ECO:0000256" key="7">
    <source>
        <dbReference type="ARBA" id="ARBA00022729"/>
    </source>
</evidence>
<dbReference type="InterPro" id="IPR000070">
    <property type="entry name" value="Pectinesterase_cat"/>
</dbReference>
<dbReference type="OrthoDB" id="2019149at2759"/>
<evidence type="ECO:0000256" key="6">
    <source>
        <dbReference type="ARBA" id="ARBA00022525"/>
    </source>
</evidence>
<feature type="chain" id="PRO_5031609067" description="Pectinesterase" evidence="13">
    <location>
        <begin position="20"/>
        <end position="324"/>
    </location>
</feature>
<proteinExistence type="inferred from homology"/>